<reference evidence="1 2" key="1">
    <citation type="submission" date="2014-09" db="EMBL/GenBank/DDBJ databases">
        <title>Whole genome shotgun sequence of Escherichia vulneris NBRC 102420.</title>
        <authorList>
            <person name="Yoshida Y."/>
            <person name="Hosoyama A."/>
            <person name="Tsuchikane K."/>
            <person name="Ohji S."/>
            <person name="Ichikawa N."/>
            <person name="Kimura A."/>
            <person name="Yamazoe A."/>
            <person name="Ezaki T."/>
            <person name="Fujita N."/>
        </authorList>
    </citation>
    <scope>NUCLEOTIDE SEQUENCE [LARGE SCALE GENOMIC DNA]</scope>
    <source>
        <strain evidence="1 2">NBRC 102420</strain>
    </source>
</reference>
<evidence type="ECO:0000313" key="2">
    <source>
        <dbReference type="Proteomes" id="UP000029462"/>
    </source>
</evidence>
<gene>
    <name evidence="1" type="ORF">EV102420_10_00120</name>
</gene>
<dbReference type="SUPFAM" id="SSF141452">
    <property type="entry name" value="Hcp1-like"/>
    <property type="match status" value="1"/>
</dbReference>
<dbReference type="OrthoDB" id="5674026at2"/>
<name>A0A090V034_PSEVU</name>
<dbReference type="AlphaFoldDB" id="A0A090V034"/>
<dbReference type="InterPro" id="IPR036624">
    <property type="entry name" value="Hcp1-lik_sf"/>
</dbReference>
<keyword evidence="2" id="KW-1185">Reference proteome</keyword>
<dbReference type="Pfam" id="PF05638">
    <property type="entry name" value="T6SS_HCP"/>
    <property type="match status" value="1"/>
</dbReference>
<dbReference type="Proteomes" id="UP000029462">
    <property type="component" value="Unassembled WGS sequence"/>
</dbReference>
<dbReference type="PANTHER" id="PTHR34319:SF6">
    <property type="entry name" value="MAJOR EXPORTED PROTEIN"/>
    <property type="match status" value="1"/>
</dbReference>
<accession>A0A090V034</accession>
<dbReference type="STRING" id="1115515.EV102420_10_00120"/>
<comment type="caution">
    <text evidence="1">The sequence shown here is derived from an EMBL/GenBank/DDBJ whole genome shotgun (WGS) entry which is preliminary data.</text>
</comment>
<dbReference type="InterPro" id="IPR008514">
    <property type="entry name" value="T6SS_Hcp"/>
</dbReference>
<dbReference type="NCBIfam" id="TIGR03344">
    <property type="entry name" value="VI_effect_Hcp1"/>
    <property type="match status" value="1"/>
</dbReference>
<proteinExistence type="predicted"/>
<dbReference type="eggNOG" id="COG3157">
    <property type="taxonomic scope" value="Bacteria"/>
</dbReference>
<protein>
    <submittedName>
        <fullName evidence="1">Type VI secretion system family protein</fullName>
    </submittedName>
</protein>
<dbReference type="PANTHER" id="PTHR34319">
    <property type="entry name" value="MAJOR EXPORTED PROTEIN"/>
    <property type="match status" value="1"/>
</dbReference>
<evidence type="ECO:0000313" key="1">
    <source>
        <dbReference type="EMBL" id="GAL58230.1"/>
    </source>
</evidence>
<dbReference type="InterPro" id="IPR052947">
    <property type="entry name" value="T6SS_Hcp1_domain"/>
</dbReference>
<dbReference type="RefSeq" id="WP_042391215.1">
    <property type="nucleotide sequence ID" value="NZ_BBMZ01000010.1"/>
</dbReference>
<dbReference type="EMBL" id="BBMZ01000010">
    <property type="protein sequence ID" value="GAL58230.1"/>
    <property type="molecule type" value="Genomic_DNA"/>
</dbReference>
<organism evidence="1 2">
    <name type="scientific">Pseudescherichia vulneris NBRC 102420</name>
    <dbReference type="NCBI Taxonomy" id="1115515"/>
    <lineage>
        <taxon>Bacteria</taxon>
        <taxon>Pseudomonadati</taxon>
        <taxon>Pseudomonadota</taxon>
        <taxon>Gammaproteobacteria</taxon>
        <taxon>Enterobacterales</taxon>
        <taxon>Enterobacteriaceae</taxon>
        <taxon>Pseudescherichia</taxon>
    </lineage>
</organism>
<sequence length="162" mass="18283">MSLPAYMYLYDENGVMINGGCVALGREGAIEVMSSGYGVSQVVCSNTGSLMGTRQHNAYTIHKQIDKASPFLANAVCQSKRLQKAIIHYYDVNEAGVEYEIYRVTLDSIVIISVNANHSYFPGSQHHNMIENVAIRYRGIEWYYLEGMIKYEDAWNKNPQGR</sequence>
<dbReference type="Gene3D" id="2.30.110.20">
    <property type="entry name" value="Hcp1-like"/>
    <property type="match status" value="1"/>
</dbReference>